<evidence type="ECO:0000313" key="1">
    <source>
        <dbReference type="EMBL" id="TWV31645.1"/>
    </source>
</evidence>
<dbReference type="Proteomes" id="UP000320481">
    <property type="component" value="Unassembled WGS sequence"/>
</dbReference>
<name>A0A5C6ITS2_9ACTN</name>
<comment type="caution">
    <text evidence="1">The sequence shown here is derived from an EMBL/GenBank/DDBJ whole genome shotgun (WGS) entry which is preliminary data.</text>
</comment>
<keyword evidence="2" id="KW-1185">Reference proteome</keyword>
<proteinExistence type="predicted"/>
<accession>A0A5C6ITS2</accession>
<protein>
    <submittedName>
        <fullName evidence="1">Uncharacterized protein</fullName>
    </submittedName>
</protein>
<dbReference type="EMBL" id="VOGW01000191">
    <property type="protein sequence ID" value="TWV31645.1"/>
    <property type="molecule type" value="Genomic_DNA"/>
</dbReference>
<gene>
    <name evidence="1" type="ORF">FRZ03_34795</name>
</gene>
<sequence length="71" mass="7741">MLYRPAGVVLRGRHVRRGFRRGRRGGLGLGGGQWLGLVWQEGSSCTFRVPRSGSGDPMVAIPRPHIACGDR</sequence>
<reference evidence="1" key="1">
    <citation type="journal article" date="2019" name="Microbiol. Resour. Announc.">
        <title>Draft Genomic Sequences of Streptomyces misionensis and Streptomyces albidoflavus, bacteria applied for phytopathogen biocontrol.</title>
        <authorList>
            <person name="Pylro V."/>
            <person name="Dias A."/>
            <person name="Andreote F."/>
            <person name="Varani A."/>
            <person name="Andreote C."/>
            <person name="Bernardo E."/>
            <person name="Martins T."/>
        </authorList>
    </citation>
    <scope>NUCLEOTIDE SEQUENCE [LARGE SCALE GENOMIC DNA]</scope>
    <source>
        <strain evidence="1">66</strain>
    </source>
</reference>
<organism evidence="1 2">
    <name type="scientific">Streptomyces misionensis</name>
    <dbReference type="NCBI Taxonomy" id="67331"/>
    <lineage>
        <taxon>Bacteria</taxon>
        <taxon>Bacillati</taxon>
        <taxon>Actinomycetota</taxon>
        <taxon>Actinomycetes</taxon>
        <taxon>Kitasatosporales</taxon>
        <taxon>Streptomycetaceae</taxon>
        <taxon>Streptomyces</taxon>
    </lineage>
</organism>
<dbReference type="AlphaFoldDB" id="A0A5C6ITS2"/>
<evidence type="ECO:0000313" key="2">
    <source>
        <dbReference type="Proteomes" id="UP000320481"/>
    </source>
</evidence>